<dbReference type="Proteomes" id="UP000740413">
    <property type="component" value="Unassembled WGS sequence"/>
</dbReference>
<dbReference type="InterPro" id="IPR050553">
    <property type="entry name" value="Thioredoxin_ResA/DsbE_sf"/>
</dbReference>
<proteinExistence type="predicted"/>
<dbReference type="PANTHER" id="PTHR42852:SF17">
    <property type="entry name" value="THIOREDOXIN-LIKE PROTEIN HI_1115"/>
    <property type="match status" value="1"/>
</dbReference>
<dbReference type="EMBL" id="JACATN010000007">
    <property type="protein sequence ID" value="MBT2163393.1"/>
    <property type="molecule type" value="Genomic_DNA"/>
</dbReference>
<dbReference type="Pfam" id="PF00578">
    <property type="entry name" value="AhpC-TSA"/>
    <property type="match status" value="1"/>
</dbReference>
<comment type="caution">
    <text evidence="3">The sequence shown here is derived from an EMBL/GenBank/DDBJ whole genome shotgun (WGS) entry which is preliminary data.</text>
</comment>
<protein>
    <submittedName>
        <fullName evidence="3">TlpA family protein disulfide reductase</fullName>
    </submittedName>
</protein>
<keyword evidence="1" id="KW-1133">Transmembrane helix</keyword>
<organism evidence="3 4">
    <name type="scientific">Zobellia barbeyronii</name>
    <dbReference type="NCBI Taxonomy" id="2748009"/>
    <lineage>
        <taxon>Bacteria</taxon>
        <taxon>Pseudomonadati</taxon>
        <taxon>Bacteroidota</taxon>
        <taxon>Flavobacteriia</taxon>
        <taxon>Flavobacteriales</taxon>
        <taxon>Flavobacteriaceae</taxon>
        <taxon>Zobellia</taxon>
    </lineage>
</organism>
<dbReference type="InterPro" id="IPR036249">
    <property type="entry name" value="Thioredoxin-like_sf"/>
</dbReference>
<dbReference type="PANTHER" id="PTHR42852">
    <property type="entry name" value="THIOL:DISULFIDE INTERCHANGE PROTEIN DSBE"/>
    <property type="match status" value="1"/>
</dbReference>
<reference evidence="4" key="2">
    <citation type="submission" date="2023-07" db="EMBL/GenBank/DDBJ databases">
        <title>Zobellia barbeyronii sp. nov., a new marine flavobacterium, isolated from green and red algae.</title>
        <authorList>
            <person name="Nedashkovskaya O.I."/>
            <person name="Otstavnykh N."/>
            <person name="Zhukova N."/>
            <person name="Guzev K."/>
            <person name="Chausova V."/>
            <person name="Tekutyeva L."/>
            <person name="Mikhailov V."/>
            <person name="Isaeva M."/>
        </authorList>
    </citation>
    <scope>NUCLEOTIDE SEQUENCE [LARGE SCALE GENOMIC DNA]</scope>
    <source>
        <strain evidence="4">KMM 6746</strain>
    </source>
</reference>
<feature type="transmembrane region" description="Helical" evidence="1">
    <location>
        <begin position="7"/>
        <end position="29"/>
    </location>
</feature>
<keyword evidence="1" id="KW-0472">Membrane</keyword>
<evidence type="ECO:0000259" key="2">
    <source>
        <dbReference type="PROSITE" id="PS51352"/>
    </source>
</evidence>
<accession>A0ABS5WK62</accession>
<dbReference type="PROSITE" id="PS51352">
    <property type="entry name" value="THIOREDOXIN_2"/>
    <property type="match status" value="1"/>
</dbReference>
<dbReference type="InterPro" id="IPR013766">
    <property type="entry name" value="Thioredoxin_domain"/>
</dbReference>
<name>A0ABS5WK62_9FLAO</name>
<feature type="domain" description="Thioredoxin" evidence="2">
    <location>
        <begin position="34"/>
        <end position="185"/>
    </location>
</feature>
<dbReference type="SUPFAM" id="SSF52833">
    <property type="entry name" value="Thioredoxin-like"/>
    <property type="match status" value="1"/>
</dbReference>
<dbReference type="CDD" id="cd02966">
    <property type="entry name" value="TlpA_like_family"/>
    <property type="match status" value="1"/>
</dbReference>
<reference evidence="3 4" key="1">
    <citation type="submission" date="2020-06" db="EMBL/GenBank/DDBJ databases">
        <authorList>
            <person name="Isaeva M.P."/>
            <person name="Chernysheva N.Y."/>
        </authorList>
    </citation>
    <scope>NUCLEOTIDE SEQUENCE [LARGE SCALE GENOMIC DNA]</scope>
    <source>
        <strain evidence="3 4">KMM 6746</strain>
    </source>
</reference>
<evidence type="ECO:0000256" key="1">
    <source>
        <dbReference type="SAM" id="Phobius"/>
    </source>
</evidence>
<keyword evidence="4" id="KW-1185">Reference proteome</keyword>
<dbReference type="Gene3D" id="3.40.30.10">
    <property type="entry name" value="Glutaredoxin"/>
    <property type="match status" value="1"/>
</dbReference>
<sequence>MSMKRKTFFTLIIMAFVLSFFVTPVGYWGKIWLMRVFASPPDIINVDDRQQIDGYDWELKDANWDLFNFKESKGKVLFVHFWASWNTPSAAELKGIQQLYDRYSDQVDFYLVTNEEREPVEEFMIKNKYTFPVTYRIVGVEAPFKIPKIQGTYIIDKEGAIVVDTKEPRDWDNNTVTQLLESLSHTP</sequence>
<evidence type="ECO:0000313" key="4">
    <source>
        <dbReference type="Proteomes" id="UP000740413"/>
    </source>
</evidence>
<keyword evidence="1" id="KW-0812">Transmembrane</keyword>
<dbReference type="InterPro" id="IPR000866">
    <property type="entry name" value="AhpC/TSA"/>
</dbReference>
<evidence type="ECO:0000313" key="3">
    <source>
        <dbReference type="EMBL" id="MBT2163393.1"/>
    </source>
</evidence>
<gene>
    <name evidence="3" type="ORF">HW347_19135</name>
</gene>